<protein>
    <submittedName>
        <fullName evidence="1">Uncharacterized protein</fullName>
    </submittedName>
</protein>
<name>A0A397I3K4_9GLOM</name>
<dbReference type="AlphaFoldDB" id="A0A397I3K4"/>
<sequence length="103" mass="11992">MDKLKTSPSFSSENLRYFLIDIFENIHWNDNLEKRLCQLYIKEDVVDIFWGQNILTDGTTCDGVTEDPIVHFISEKNGFIDAEIPPQSSYDPLPTMKMVLEIY</sequence>
<dbReference type="OrthoDB" id="2413027at2759"/>
<organism evidence="1 2">
    <name type="scientific">Diversispora epigaea</name>
    <dbReference type="NCBI Taxonomy" id="1348612"/>
    <lineage>
        <taxon>Eukaryota</taxon>
        <taxon>Fungi</taxon>
        <taxon>Fungi incertae sedis</taxon>
        <taxon>Mucoromycota</taxon>
        <taxon>Glomeromycotina</taxon>
        <taxon>Glomeromycetes</taxon>
        <taxon>Diversisporales</taxon>
        <taxon>Diversisporaceae</taxon>
        <taxon>Diversispora</taxon>
    </lineage>
</organism>
<reference evidence="1 2" key="1">
    <citation type="submission" date="2018-08" db="EMBL/GenBank/DDBJ databases">
        <title>Genome and evolution of the arbuscular mycorrhizal fungus Diversispora epigaea (formerly Glomus versiforme) and its bacterial endosymbionts.</title>
        <authorList>
            <person name="Sun X."/>
            <person name="Fei Z."/>
            <person name="Harrison M."/>
        </authorList>
    </citation>
    <scope>NUCLEOTIDE SEQUENCE [LARGE SCALE GENOMIC DNA]</scope>
    <source>
        <strain evidence="1 2">IT104</strain>
    </source>
</reference>
<evidence type="ECO:0000313" key="2">
    <source>
        <dbReference type="Proteomes" id="UP000266861"/>
    </source>
</evidence>
<evidence type="ECO:0000313" key="1">
    <source>
        <dbReference type="EMBL" id="RHZ68386.1"/>
    </source>
</evidence>
<comment type="caution">
    <text evidence="1">The sequence shown here is derived from an EMBL/GenBank/DDBJ whole genome shotgun (WGS) entry which is preliminary data.</text>
</comment>
<keyword evidence="2" id="KW-1185">Reference proteome</keyword>
<accession>A0A397I3K4</accession>
<dbReference type="Proteomes" id="UP000266861">
    <property type="component" value="Unassembled WGS sequence"/>
</dbReference>
<dbReference type="EMBL" id="PQFF01000269">
    <property type="protein sequence ID" value="RHZ68386.1"/>
    <property type="molecule type" value="Genomic_DNA"/>
</dbReference>
<proteinExistence type="predicted"/>
<gene>
    <name evidence="1" type="ORF">Glove_295g46</name>
</gene>